<keyword evidence="4" id="KW-1185">Reference proteome</keyword>
<feature type="domain" description="Bet v I/Major latex protein" evidence="2">
    <location>
        <begin position="22"/>
        <end position="165"/>
    </location>
</feature>
<protein>
    <submittedName>
        <fullName evidence="3">MLP-like protein</fullName>
    </submittedName>
</protein>
<dbReference type="Gene3D" id="3.30.530.20">
    <property type="match status" value="1"/>
</dbReference>
<evidence type="ECO:0000256" key="1">
    <source>
        <dbReference type="ARBA" id="ARBA00038242"/>
    </source>
</evidence>
<accession>A0A0V0RCB9</accession>
<dbReference type="PANTHER" id="PTHR31338">
    <property type="entry name" value="POLYKETIDE CYCLASE/DEHYDRASE AND LIPID TRANSPORT SUPERFAMILY PROTEIN"/>
    <property type="match status" value="1"/>
</dbReference>
<organism evidence="3 4">
    <name type="scientific">Trichinella nelsoni</name>
    <dbReference type="NCBI Taxonomy" id="6336"/>
    <lineage>
        <taxon>Eukaryota</taxon>
        <taxon>Metazoa</taxon>
        <taxon>Ecdysozoa</taxon>
        <taxon>Nematoda</taxon>
        <taxon>Enoplea</taxon>
        <taxon>Dorylaimia</taxon>
        <taxon>Trichinellida</taxon>
        <taxon>Trichinellidae</taxon>
        <taxon>Trichinella</taxon>
    </lineage>
</organism>
<proteinExistence type="inferred from homology"/>
<comment type="similarity">
    <text evidence="1">Belongs to the MLP family.</text>
</comment>
<dbReference type="EMBL" id="JYDL01000720">
    <property type="protein sequence ID" value="KRX12148.1"/>
    <property type="molecule type" value="Genomic_DNA"/>
</dbReference>
<comment type="caution">
    <text evidence="3">The sequence shown here is derived from an EMBL/GenBank/DDBJ whole genome shotgun (WGS) entry which is preliminary data.</text>
</comment>
<dbReference type="InterPro" id="IPR000916">
    <property type="entry name" value="Bet_v_I/MLP"/>
</dbReference>
<reference evidence="3 4" key="1">
    <citation type="submission" date="2015-01" db="EMBL/GenBank/DDBJ databases">
        <title>Evolution of Trichinella species and genotypes.</title>
        <authorList>
            <person name="Korhonen P.K."/>
            <person name="Edoardo P."/>
            <person name="Giuseppe L.R."/>
            <person name="Gasser R.B."/>
        </authorList>
    </citation>
    <scope>NUCLEOTIDE SEQUENCE [LARGE SCALE GENOMIC DNA]</scope>
    <source>
        <strain evidence="3">ISS37</strain>
    </source>
</reference>
<evidence type="ECO:0000259" key="2">
    <source>
        <dbReference type="SMART" id="SM01037"/>
    </source>
</evidence>
<dbReference type="SUPFAM" id="SSF55961">
    <property type="entry name" value="Bet v1-like"/>
    <property type="match status" value="1"/>
</dbReference>
<gene>
    <name evidence="3" type="primary">MLP328</name>
    <name evidence="3" type="ORF">T07_5545</name>
</gene>
<feature type="non-terminal residue" evidence="3">
    <location>
        <position position="165"/>
    </location>
</feature>
<dbReference type="Pfam" id="PF00407">
    <property type="entry name" value="Bet_v_1"/>
    <property type="match status" value="1"/>
</dbReference>
<dbReference type="OrthoDB" id="1072116at2759"/>
<dbReference type="GO" id="GO:0006952">
    <property type="term" value="P:defense response"/>
    <property type="evidence" value="ECO:0007669"/>
    <property type="project" value="InterPro"/>
</dbReference>
<dbReference type="AlphaFoldDB" id="A0A0V0RCB9"/>
<evidence type="ECO:0000313" key="4">
    <source>
        <dbReference type="Proteomes" id="UP000054630"/>
    </source>
</evidence>
<dbReference type="PANTHER" id="PTHR31338:SF16">
    <property type="entry name" value="POLYKETIDE CYCLASE_DEHYDRASE AND LIPID TRANSPORT SUPERFAMILY PROTEIN"/>
    <property type="match status" value="1"/>
</dbReference>
<dbReference type="SMART" id="SM01037">
    <property type="entry name" value="Bet_v_1"/>
    <property type="match status" value="1"/>
</dbReference>
<evidence type="ECO:0000313" key="3">
    <source>
        <dbReference type="EMBL" id="KRX12148.1"/>
    </source>
</evidence>
<dbReference type="CDD" id="cd07816">
    <property type="entry name" value="Bet_v1-like"/>
    <property type="match status" value="1"/>
</dbReference>
<name>A0A0V0RCB9_9BILA</name>
<dbReference type="InterPro" id="IPR023393">
    <property type="entry name" value="START-like_dom_sf"/>
</dbReference>
<sequence>LYVVVEELEYIEMALSSSTTTGNLETLEAVVEIKSSADKMYSLISREHHKVPTASSDNVHDVAVHEGDWETSGSIKLWKYTIDGTVETLKEKVEIDEANKRVSLTALEGHVLDKYRSFKLIYHVIPKSNEGADLVKVSLEYEKHNESDQPPNNYLSFVVNIFKDI</sequence>
<dbReference type="Proteomes" id="UP000054630">
    <property type="component" value="Unassembled WGS sequence"/>
</dbReference>
<dbReference type="InterPro" id="IPR052006">
    <property type="entry name" value="MLP-like"/>
</dbReference>
<feature type="non-terminal residue" evidence="3">
    <location>
        <position position="1"/>
    </location>
</feature>
<dbReference type="STRING" id="6336.A0A0V0RCB9"/>